<reference evidence="3" key="1">
    <citation type="submission" date="2020-02" db="EMBL/GenBank/DDBJ databases">
        <authorList>
            <person name="Meier V. D."/>
        </authorList>
    </citation>
    <scope>NUCLEOTIDE SEQUENCE</scope>
    <source>
        <strain evidence="3">AVDCRST_MAG41</strain>
    </source>
</reference>
<dbReference type="SUPFAM" id="SSF55729">
    <property type="entry name" value="Acyl-CoA N-acyltransferases (Nat)"/>
    <property type="match status" value="1"/>
</dbReference>
<evidence type="ECO:0000259" key="2">
    <source>
        <dbReference type="PROSITE" id="PS51729"/>
    </source>
</evidence>
<dbReference type="InterPro" id="IPR000182">
    <property type="entry name" value="GNAT_dom"/>
</dbReference>
<dbReference type="EMBL" id="CADCTP010000001">
    <property type="protein sequence ID" value="CAA9210796.1"/>
    <property type="molecule type" value="Genomic_DNA"/>
</dbReference>
<dbReference type="PANTHER" id="PTHR31435:SF10">
    <property type="entry name" value="BSR4717 PROTEIN"/>
    <property type="match status" value="1"/>
</dbReference>
<feature type="domain" description="N-acetyltransferase" evidence="2">
    <location>
        <begin position="6"/>
        <end position="92"/>
    </location>
</feature>
<accession>A0A6J4H200</accession>
<organism evidence="3">
    <name type="scientific">uncultured Mycobacteriales bacterium</name>
    <dbReference type="NCBI Taxonomy" id="581187"/>
    <lineage>
        <taxon>Bacteria</taxon>
        <taxon>Bacillati</taxon>
        <taxon>Actinomycetota</taxon>
        <taxon>Actinomycetes</taxon>
        <taxon>Mycobacteriales</taxon>
        <taxon>environmental samples</taxon>
    </lineage>
</organism>
<dbReference type="PROSITE" id="PS51186">
    <property type="entry name" value="GNAT"/>
    <property type="match status" value="1"/>
</dbReference>
<dbReference type="AlphaFoldDB" id="A0A6J4H200"/>
<protein>
    <submittedName>
        <fullName evidence="3">Uncharacterized protein</fullName>
    </submittedName>
</protein>
<dbReference type="PROSITE" id="PS51729">
    <property type="entry name" value="GNAT_YJDJ"/>
    <property type="match status" value="1"/>
</dbReference>
<dbReference type="InterPro" id="IPR016181">
    <property type="entry name" value="Acyl_CoA_acyltransferase"/>
</dbReference>
<dbReference type="GO" id="GO:0016747">
    <property type="term" value="F:acyltransferase activity, transferring groups other than amino-acyl groups"/>
    <property type="evidence" value="ECO:0007669"/>
    <property type="project" value="InterPro"/>
</dbReference>
<evidence type="ECO:0000313" key="3">
    <source>
        <dbReference type="EMBL" id="CAA9210796.1"/>
    </source>
</evidence>
<name>A0A6J4H200_9ACTN</name>
<dbReference type="Gene3D" id="3.40.630.30">
    <property type="match status" value="1"/>
</dbReference>
<gene>
    <name evidence="3" type="ORF">AVDCRST_MAG41-287</name>
</gene>
<dbReference type="PANTHER" id="PTHR31435">
    <property type="entry name" value="PROTEIN NATD1"/>
    <property type="match status" value="1"/>
</dbReference>
<feature type="domain" description="N-acetyltransferase" evidence="1">
    <location>
        <begin position="1"/>
        <end position="97"/>
    </location>
</feature>
<evidence type="ECO:0000259" key="1">
    <source>
        <dbReference type="PROSITE" id="PS51186"/>
    </source>
</evidence>
<dbReference type="CDD" id="cd04301">
    <property type="entry name" value="NAT_SF"/>
    <property type="match status" value="1"/>
</dbReference>
<proteinExistence type="predicted"/>
<dbReference type="Pfam" id="PF14542">
    <property type="entry name" value="Acetyltransf_CG"/>
    <property type="match status" value="1"/>
</dbReference>
<sequence>MQTTVADRPEQHRFEILADGRVAGFAAYRLRGDELTLTHTEVDDAYEGKGLGSVLVRHALDSARERGLAVLPACPFVRSWIGRHPDYTDLVPADQRPRYGL</sequence>
<dbReference type="InterPro" id="IPR045057">
    <property type="entry name" value="Gcn5-rel_NAT"/>
</dbReference>
<dbReference type="InterPro" id="IPR031165">
    <property type="entry name" value="GNAT_YJDJ"/>
</dbReference>